<sequence>MPICGKPCPSSSSAVARGRSAHQEERCLGSGQIRGCSGRWGSRSHLGCPPEPATGLFSASAEDQRSSRAASRRFVPRTAGAGGNTGAERVLGTWAPCSPHQARPASLGPRARVRWRCRLQVYVFALSVAPGTASTSSGPRSLAVASPRLLDRSGFAPTPPTKRWMHLVVRICVPRLLPARETFTACRRRTQICTCSGYLIGLPGSEADAVHKGSCARGRPTRGTSRTAKLTCKMMYPTTGLLTQRDRATSIRAIAAHVLLVLPVERWPTAVSDLAVACQ</sequence>
<accession>A0ABN9RNU9</accession>
<feature type="region of interest" description="Disordered" evidence="1">
    <location>
        <begin position="55"/>
        <end position="87"/>
    </location>
</feature>
<dbReference type="Proteomes" id="UP001189429">
    <property type="component" value="Unassembled WGS sequence"/>
</dbReference>
<keyword evidence="3" id="KW-1185">Reference proteome</keyword>
<organism evidence="2 3">
    <name type="scientific">Prorocentrum cordatum</name>
    <dbReference type="NCBI Taxonomy" id="2364126"/>
    <lineage>
        <taxon>Eukaryota</taxon>
        <taxon>Sar</taxon>
        <taxon>Alveolata</taxon>
        <taxon>Dinophyceae</taxon>
        <taxon>Prorocentrales</taxon>
        <taxon>Prorocentraceae</taxon>
        <taxon>Prorocentrum</taxon>
    </lineage>
</organism>
<evidence type="ECO:0000313" key="2">
    <source>
        <dbReference type="EMBL" id="CAK0820875.1"/>
    </source>
</evidence>
<dbReference type="EMBL" id="CAUYUJ010007475">
    <property type="protein sequence ID" value="CAK0820875.1"/>
    <property type="molecule type" value="Genomic_DNA"/>
</dbReference>
<protein>
    <submittedName>
        <fullName evidence="2">Uncharacterized protein</fullName>
    </submittedName>
</protein>
<comment type="caution">
    <text evidence="2">The sequence shown here is derived from an EMBL/GenBank/DDBJ whole genome shotgun (WGS) entry which is preliminary data.</text>
</comment>
<evidence type="ECO:0000256" key="1">
    <source>
        <dbReference type="SAM" id="MobiDB-lite"/>
    </source>
</evidence>
<name>A0ABN9RNU9_9DINO</name>
<gene>
    <name evidence="2" type="ORF">PCOR1329_LOCUS22386</name>
</gene>
<proteinExistence type="predicted"/>
<evidence type="ECO:0000313" key="3">
    <source>
        <dbReference type="Proteomes" id="UP001189429"/>
    </source>
</evidence>
<reference evidence="2" key="1">
    <citation type="submission" date="2023-10" db="EMBL/GenBank/DDBJ databases">
        <authorList>
            <person name="Chen Y."/>
            <person name="Shah S."/>
            <person name="Dougan E. K."/>
            <person name="Thang M."/>
            <person name="Chan C."/>
        </authorList>
    </citation>
    <scope>NUCLEOTIDE SEQUENCE [LARGE SCALE GENOMIC DNA]</scope>
</reference>